<gene>
    <name evidence="1" type="ORF">N7449_009223</name>
</gene>
<proteinExistence type="predicted"/>
<keyword evidence="2" id="KW-1185">Reference proteome</keyword>
<accession>A0A9W9JEX5</accession>
<dbReference type="OrthoDB" id="4357582at2759"/>
<evidence type="ECO:0000313" key="2">
    <source>
        <dbReference type="Proteomes" id="UP001150942"/>
    </source>
</evidence>
<dbReference type="Proteomes" id="UP001150942">
    <property type="component" value="Unassembled WGS sequence"/>
</dbReference>
<reference evidence="1" key="1">
    <citation type="submission" date="2022-11" db="EMBL/GenBank/DDBJ databases">
        <authorList>
            <person name="Petersen C."/>
        </authorList>
    </citation>
    <scope>NUCLEOTIDE SEQUENCE</scope>
    <source>
        <strain evidence="1">IBT 20477</strain>
    </source>
</reference>
<protein>
    <submittedName>
        <fullName evidence="1">Uncharacterized protein</fullName>
    </submittedName>
</protein>
<dbReference type="EMBL" id="JAPQKQ010000006">
    <property type="protein sequence ID" value="KAJ5193081.1"/>
    <property type="molecule type" value="Genomic_DNA"/>
</dbReference>
<reference evidence="1" key="2">
    <citation type="journal article" date="2023" name="IMA Fungus">
        <title>Comparative genomic study of the Penicillium genus elucidates a diverse pangenome and 15 lateral gene transfer events.</title>
        <authorList>
            <person name="Petersen C."/>
            <person name="Sorensen T."/>
            <person name="Nielsen M.R."/>
            <person name="Sondergaard T.E."/>
            <person name="Sorensen J.L."/>
            <person name="Fitzpatrick D.A."/>
            <person name="Frisvad J.C."/>
            <person name="Nielsen K.L."/>
        </authorList>
    </citation>
    <scope>NUCLEOTIDE SEQUENCE</scope>
    <source>
        <strain evidence="1">IBT 20477</strain>
    </source>
</reference>
<dbReference type="AlphaFoldDB" id="A0A9W9JEX5"/>
<evidence type="ECO:0000313" key="1">
    <source>
        <dbReference type="EMBL" id="KAJ5193081.1"/>
    </source>
</evidence>
<organism evidence="1 2">
    <name type="scientific">Penicillium cf. viridicatum</name>
    <dbReference type="NCBI Taxonomy" id="2972119"/>
    <lineage>
        <taxon>Eukaryota</taxon>
        <taxon>Fungi</taxon>
        <taxon>Dikarya</taxon>
        <taxon>Ascomycota</taxon>
        <taxon>Pezizomycotina</taxon>
        <taxon>Eurotiomycetes</taxon>
        <taxon>Eurotiomycetidae</taxon>
        <taxon>Eurotiales</taxon>
        <taxon>Aspergillaceae</taxon>
        <taxon>Penicillium</taxon>
    </lineage>
</organism>
<name>A0A9W9JEX5_9EURO</name>
<comment type="caution">
    <text evidence="1">The sequence shown here is derived from an EMBL/GenBank/DDBJ whole genome shotgun (WGS) entry which is preliminary data.</text>
</comment>
<sequence>MAYYRDPNAPISLNTAARESKEIALINVEIVLLTGQISGKPKDYLELDTKYIKLYSIKANKL</sequence>